<organism evidence="3 4">
    <name type="scientific">Rhipicephalus sanguineus</name>
    <name type="common">Brown dog tick</name>
    <name type="synonym">Ixodes sanguineus</name>
    <dbReference type="NCBI Taxonomy" id="34632"/>
    <lineage>
        <taxon>Eukaryota</taxon>
        <taxon>Metazoa</taxon>
        <taxon>Ecdysozoa</taxon>
        <taxon>Arthropoda</taxon>
        <taxon>Chelicerata</taxon>
        <taxon>Arachnida</taxon>
        <taxon>Acari</taxon>
        <taxon>Parasitiformes</taxon>
        <taxon>Ixodida</taxon>
        <taxon>Ixodoidea</taxon>
        <taxon>Ixodidae</taxon>
        <taxon>Rhipicephalinae</taxon>
        <taxon>Rhipicephalus</taxon>
        <taxon>Rhipicephalus</taxon>
    </lineage>
</organism>
<keyword evidence="2" id="KW-0732">Signal</keyword>
<feature type="transmembrane region" description="Helical" evidence="1">
    <location>
        <begin position="46"/>
        <end position="64"/>
    </location>
</feature>
<evidence type="ECO:0000256" key="1">
    <source>
        <dbReference type="SAM" id="Phobius"/>
    </source>
</evidence>
<dbReference type="VEuPathDB" id="VectorBase:RSAN_050796"/>
<evidence type="ECO:0008006" key="5">
    <source>
        <dbReference type="Google" id="ProtNLM"/>
    </source>
</evidence>
<evidence type="ECO:0000313" key="3">
    <source>
        <dbReference type="EMBL" id="KAH7961368.1"/>
    </source>
</evidence>
<dbReference type="EMBL" id="JABSTV010001249">
    <property type="protein sequence ID" value="KAH7961368.1"/>
    <property type="molecule type" value="Genomic_DNA"/>
</dbReference>
<feature type="chain" id="PRO_5039721938" description="Secreted protein" evidence="2">
    <location>
        <begin position="26"/>
        <end position="285"/>
    </location>
</feature>
<sequence length="285" mass="31599">MKMVIWRCTKMNAAFLVSLLAVVVAAPCIAYTIGDHKEKNPAERQVALAFVIIEAALVLLLGHLEDSDWIRNTYDFCKNEAMELEPLWILDEMLRASPKDTHDRAIFNVFRSVVNATVREVKQSMDELESADIEKRLLDLQLLFPHDVVSFDTKLPKLGGSYFLNVLVRILSEADMRCLLLCMVLFVASTTGDEISDVRVEVGRALKTMGEWLQNEGAPDTDGERTALHDALRKIAAVQAHDADLESVEPYVWDKLGEVATSIAKKAVVAFVAQQVMGLIGGALG</sequence>
<keyword evidence="4" id="KW-1185">Reference proteome</keyword>
<accession>A0A9D4PYU0</accession>
<reference evidence="3" key="2">
    <citation type="submission" date="2021-09" db="EMBL/GenBank/DDBJ databases">
        <authorList>
            <person name="Jia N."/>
            <person name="Wang J."/>
            <person name="Shi W."/>
            <person name="Du L."/>
            <person name="Sun Y."/>
            <person name="Zhan W."/>
            <person name="Jiang J."/>
            <person name="Wang Q."/>
            <person name="Zhang B."/>
            <person name="Ji P."/>
            <person name="Sakyi L.B."/>
            <person name="Cui X."/>
            <person name="Yuan T."/>
            <person name="Jiang B."/>
            <person name="Yang W."/>
            <person name="Lam T.T.-Y."/>
            <person name="Chang Q."/>
            <person name="Ding S."/>
            <person name="Wang X."/>
            <person name="Zhu J."/>
            <person name="Ruan X."/>
            <person name="Zhao L."/>
            <person name="Wei J."/>
            <person name="Que T."/>
            <person name="Du C."/>
            <person name="Cheng J."/>
            <person name="Dai P."/>
            <person name="Han X."/>
            <person name="Huang E."/>
            <person name="Gao Y."/>
            <person name="Liu J."/>
            <person name="Shao H."/>
            <person name="Ye R."/>
            <person name="Li L."/>
            <person name="Wei W."/>
            <person name="Wang X."/>
            <person name="Wang C."/>
            <person name="Huo Q."/>
            <person name="Li W."/>
            <person name="Guo W."/>
            <person name="Chen H."/>
            <person name="Chen S."/>
            <person name="Zhou L."/>
            <person name="Zhou L."/>
            <person name="Ni X."/>
            <person name="Tian J."/>
            <person name="Zhou Y."/>
            <person name="Sheng Y."/>
            <person name="Liu T."/>
            <person name="Pan Y."/>
            <person name="Xia L."/>
            <person name="Li J."/>
            <person name="Zhao F."/>
            <person name="Cao W."/>
        </authorList>
    </citation>
    <scope>NUCLEOTIDE SEQUENCE</scope>
    <source>
        <strain evidence="3">Rsan-2018</strain>
        <tissue evidence="3">Larvae</tissue>
    </source>
</reference>
<name>A0A9D4PYU0_RHISA</name>
<comment type="caution">
    <text evidence="3">The sequence shown here is derived from an EMBL/GenBank/DDBJ whole genome shotgun (WGS) entry which is preliminary data.</text>
</comment>
<keyword evidence="1" id="KW-0812">Transmembrane</keyword>
<gene>
    <name evidence="3" type="ORF">HPB52_008302</name>
</gene>
<evidence type="ECO:0000256" key="2">
    <source>
        <dbReference type="SAM" id="SignalP"/>
    </source>
</evidence>
<dbReference type="AlphaFoldDB" id="A0A9D4PYU0"/>
<protein>
    <recommendedName>
        <fullName evidence="5">Secreted protein</fullName>
    </recommendedName>
</protein>
<dbReference type="Proteomes" id="UP000821837">
    <property type="component" value="Chromosome 3"/>
</dbReference>
<proteinExistence type="predicted"/>
<feature type="signal peptide" evidence="2">
    <location>
        <begin position="1"/>
        <end position="25"/>
    </location>
</feature>
<keyword evidence="1" id="KW-0472">Membrane</keyword>
<reference evidence="3" key="1">
    <citation type="journal article" date="2020" name="Cell">
        <title>Large-Scale Comparative Analyses of Tick Genomes Elucidate Their Genetic Diversity and Vector Capacities.</title>
        <authorList>
            <consortium name="Tick Genome and Microbiome Consortium (TIGMIC)"/>
            <person name="Jia N."/>
            <person name="Wang J."/>
            <person name="Shi W."/>
            <person name="Du L."/>
            <person name="Sun Y."/>
            <person name="Zhan W."/>
            <person name="Jiang J.F."/>
            <person name="Wang Q."/>
            <person name="Zhang B."/>
            <person name="Ji P."/>
            <person name="Bell-Sakyi L."/>
            <person name="Cui X.M."/>
            <person name="Yuan T.T."/>
            <person name="Jiang B.G."/>
            <person name="Yang W.F."/>
            <person name="Lam T.T."/>
            <person name="Chang Q.C."/>
            <person name="Ding S.J."/>
            <person name="Wang X.J."/>
            <person name="Zhu J.G."/>
            <person name="Ruan X.D."/>
            <person name="Zhao L."/>
            <person name="Wei J.T."/>
            <person name="Ye R.Z."/>
            <person name="Que T.C."/>
            <person name="Du C.H."/>
            <person name="Zhou Y.H."/>
            <person name="Cheng J.X."/>
            <person name="Dai P.F."/>
            <person name="Guo W.B."/>
            <person name="Han X.H."/>
            <person name="Huang E.J."/>
            <person name="Li L.F."/>
            <person name="Wei W."/>
            <person name="Gao Y.C."/>
            <person name="Liu J.Z."/>
            <person name="Shao H.Z."/>
            <person name="Wang X."/>
            <person name="Wang C.C."/>
            <person name="Yang T.C."/>
            <person name="Huo Q.B."/>
            <person name="Li W."/>
            <person name="Chen H.Y."/>
            <person name="Chen S.E."/>
            <person name="Zhou L.G."/>
            <person name="Ni X.B."/>
            <person name="Tian J.H."/>
            <person name="Sheng Y."/>
            <person name="Liu T."/>
            <person name="Pan Y.S."/>
            <person name="Xia L.Y."/>
            <person name="Li J."/>
            <person name="Zhao F."/>
            <person name="Cao W.C."/>
        </authorList>
    </citation>
    <scope>NUCLEOTIDE SEQUENCE</scope>
    <source>
        <strain evidence="3">Rsan-2018</strain>
    </source>
</reference>
<evidence type="ECO:0000313" key="4">
    <source>
        <dbReference type="Proteomes" id="UP000821837"/>
    </source>
</evidence>
<keyword evidence="1" id="KW-1133">Transmembrane helix</keyword>